<dbReference type="Pfam" id="PF02518">
    <property type="entry name" value="HATPase_c"/>
    <property type="match status" value="1"/>
</dbReference>
<dbReference type="InterPro" id="IPR036890">
    <property type="entry name" value="HATPase_C_sf"/>
</dbReference>
<dbReference type="InterPro" id="IPR004358">
    <property type="entry name" value="Sig_transdc_His_kin-like_C"/>
</dbReference>
<keyword evidence="7" id="KW-0808">Transferase</keyword>
<dbReference type="Pfam" id="PF00512">
    <property type="entry name" value="HisKA"/>
    <property type="match status" value="1"/>
</dbReference>
<dbReference type="SMART" id="SM00387">
    <property type="entry name" value="HATPase_c"/>
    <property type="match status" value="1"/>
</dbReference>
<sequence>MTLTRDESLIPHGRAHRRACLLALAVCLWAWQLVAQAAQLPLTLYDQGSGLTSLSVVRIYQDREGFVWVGTEKGLYRFDGMAFSQVGAEQGFQVSEVISFDEDVRGRLWVGSRAGLQLREGGRFGWVRPGGKPLLADRGQTLAADDAGGMWLVSGNRLWLLHEDGERNWKVTAPFSEQQRQAVPGLDKVSAVFHRNGSTWFGCGAQLCSLRQGQLRQYGPDAGVPADKWLGFLAARDGSLWVRGIHSVRALAPGSEQFVARDMPGDSADVAASSIDIAQDHEGRVLTRSSTGLARWNGERWELFGTDDGLPKVGISALIVDQDGTLWIGTYGRGLLHWSGGDAVANWTSAQGLSGSLIWSIARAPSGAVWVADDWGGSVIGPAQDHAEPWPLAVAPPHQTRTVLAAADGSIWYFLFDGRVLRYAPDSRETRVVATLPFLVRGAFRDSQGRFWAYTLGGLYALDGATGRMERAAPDLIPTSMCSDLAEDRAGRLWAACSAGLFRYGNGRWAHVKVEPEEALGGYENVAVTPDGRLWLSSLQPGLLGGAAGDADSVKLTPVDDPLLADSRIYFLRADRRGRLWVGGNNGVDVLSGQRWTRLTSRDGLLWDETNHGAFHADEDGSVWIGTPVGLSHLLKPEELLAPRELHPWFVSAFYNGQELAGAHAQADFGVGGALMLRFAVLGNSSGSPVRFRYRLSDIDNDWVDAPAREARYAALPPGSYRFELQAVDENQRRLSAPISLSFTLRPPWWRSSPAFAGAALLLLAAIVLAWRWRVRVLVKHAQRLEQAVTVRTGQLQNVMRARSMLLARISHDLRSPLAGILESVRQWREGSRRRDYPALIEGSARQQLDLIDELLEFSRDELTDLELVEAPGYLHAFLHGVAEQATLLAERRGNRFVAAYADDLPALVRLDFRRLRQVLVNLIGNAAKFTDDGYIQLAVTATPVAPRHVLLHIAVEDSGIGIESSERERLAQPFVRGGNATHYDGYGLGLAIVTQILERMNARLSIDAAPGGGSRFGFLLDVALADESELDQELSAGGGAVDGAGRRVLVVDDHPQSRDMLCDLLDGFGFESVPAGSGDEALAVLREQAVELVVTDQFMPGMDGWALLRAVRRDCPGVPVLLYSSMPPRARDDGLAFDDALLKPASGKQLLERIDQLLATPRVGWGERSEPQQTQPG</sequence>
<dbReference type="SUPFAM" id="SSF52172">
    <property type="entry name" value="CheY-like"/>
    <property type="match status" value="1"/>
</dbReference>
<feature type="domain" description="Histidine kinase" evidence="5">
    <location>
        <begin position="809"/>
        <end position="1025"/>
    </location>
</feature>
<dbReference type="RefSeq" id="WP_177218775.1">
    <property type="nucleotide sequence ID" value="NZ_FONH01000002.1"/>
</dbReference>
<dbReference type="CDD" id="cd00082">
    <property type="entry name" value="HisKA"/>
    <property type="match status" value="1"/>
</dbReference>
<comment type="catalytic activity">
    <reaction evidence="1">
        <text>ATP + protein L-histidine = ADP + protein N-phospho-L-histidine.</text>
        <dbReference type="EC" id="2.7.13.3"/>
    </reaction>
</comment>
<dbReference type="Gene3D" id="1.10.287.130">
    <property type="match status" value="1"/>
</dbReference>
<protein>
    <recommendedName>
        <fullName evidence="2">histidine kinase</fullName>
        <ecNumber evidence="2">2.7.13.3</ecNumber>
    </recommendedName>
</protein>
<dbReference type="EC" id="2.7.13.3" evidence="2"/>
<dbReference type="Pfam" id="PF00072">
    <property type="entry name" value="Response_reg"/>
    <property type="match status" value="1"/>
</dbReference>
<dbReference type="InterPro" id="IPR013783">
    <property type="entry name" value="Ig-like_fold"/>
</dbReference>
<dbReference type="Gene3D" id="3.40.50.2300">
    <property type="match status" value="1"/>
</dbReference>
<proteinExistence type="predicted"/>
<dbReference type="SUPFAM" id="SSF101898">
    <property type="entry name" value="NHL repeat"/>
    <property type="match status" value="1"/>
</dbReference>
<dbReference type="PRINTS" id="PR00344">
    <property type="entry name" value="BCTRLSENSOR"/>
</dbReference>
<dbReference type="InterPro" id="IPR011110">
    <property type="entry name" value="Reg_prop"/>
</dbReference>
<dbReference type="SUPFAM" id="SSF63829">
    <property type="entry name" value="Calcium-dependent phosphotriesterase"/>
    <property type="match status" value="1"/>
</dbReference>
<dbReference type="Pfam" id="PF07495">
    <property type="entry name" value="Y_Y_Y"/>
    <property type="match status" value="1"/>
</dbReference>
<dbReference type="InterPro" id="IPR001789">
    <property type="entry name" value="Sig_transdc_resp-reg_receiver"/>
</dbReference>
<evidence type="ECO:0000259" key="5">
    <source>
        <dbReference type="PROSITE" id="PS50109"/>
    </source>
</evidence>
<organism evidence="7 8">
    <name type="scientific">Dyella marensis</name>
    <dbReference type="NCBI Taxonomy" id="500610"/>
    <lineage>
        <taxon>Bacteria</taxon>
        <taxon>Pseudomonadati</taxon>
        <taxon>Pseudomonadota</taxon>
        <taxon>Gammaproteobacteria</taxon>
        <taxon>Lysobacterales</taxon>
        <taxon>Rhodanobacteraceae</taxon>
        <taxon>Dyella</taxon>
    </lineage>
</organism>
<dbReference type="InterPro" id="IPR036097">
    <property type="entry name" value="HisK_dim/P_sf"/>
</dbReference>
<dbReference type="InterPro" id="IPR011006">
    <property type="entry name" value="CheY-like_superfamily"/>
</dbReference>
<dbReference type="SUPFAM" id="SSF55874">
    <property type="entry name" value="ATPase domain of HSP90 chaperone/DNA topoisomerase II/histidine kinase"/>
    <property type="match status" value="1"/>
</dbReference>
<feature type="modified residue" description="4-aspartylphosphate" evidence="4">
    <location>
        <position position="1097"/>
    </location>
</feature>
<dbReference type="SMART" id="SM00448">
    <property type="entry name" value="REC"/>
    <property type="match status" value="1"/>
</dbReference>
<dbReference type="CDD" id="cd00156">
    <property type="entry name" value="REC"/>
    <property type="match status" value="1"/>
</dbReference>
<evidence type="ECO:0000313" key="8">
    <source>
        <dbReference type="Proteomes" id="UP000199477"/>
    </source>
</evidence>
<dbReference type="PANTHER" id="PTHR43547:SF2">
    <property type="entry name" value="HYBRID SIGNAL TRANSDUCTION HISTIDINE KINASE C"/>
    <property type="match status" value="1"/>
</dbReference>
<dbReference type="InterPro" id="IPR003661">
    <property type="entry name" value="HisK_dim/P_dom"/>
</dbReference>
<gene>
    <name evidence="7" type="ORF">SAMN02799615_00652</name>
</gene>
<reference evidence="8" key="1">
    <citation type="submission" date="2016-10" db="EMBL/GenBank/DDBJ databases">
        <authorList>
            <person name="Varghese N."/>
            <person name="Submissions S."/>
        </authorList>
    </citation>
    <scope>NUCLEOTIDE SEQUENCE [LARGE SCALE GENOMIC DNA]</scope>
    <source>
        <strain evidence="8">UNC178MFTsu3.1</strain>
    </source>
</reference>
<dbReference type="Gene3D" id="2.60.40.10">
    <property type="entry name" value="Immunoglobulins"/>
    <property type="match status" value="1"/>
</dbReference>
<evidence type="ECO:0000313" key="7">
    <source>
        <dbReference type="EMBL" id="SFE28262.1"/>
    </source>
</evidence>
<dbReference type="PROSITE" id="PS50109">
    <property type="entry name" value="HIS_KIN"/>
    <property type="match status" value="1"/>
</dbReference>
<name>A0A1I1Z9N7_9GAMM</name>
<dbReference type="PROSITE" id="PS50110">
    <property type="entry name" value="RESPONSE_REGULATORY"/>
    <property type="match status" value="1"/>
</dbReference>
<dbReference type="AlphaFoldDB" id="A0A1I1Z9N7"/>
<dbReference type="InterPro" id="IPR015943">
    <property type="entry name" value="WD40/YVTN_repeat-like_dom_sf"/>
</dbReference>
<dbReference type="Gene3D" id="3.30.565.10">
    <property type="entry name" value="Histidine kinase-like ATPase, C-terminal domain"/>
    <property type="match status" value="1"/>
</dbReference>
<dbReference type="SMART" id="SM00388">
    <property type="entry name" value="HisKA"/>
    <property type="match status" value="1"/>
</dbReference>
<dbReference type="Proteomes" id="UP000199477">
    <property type="component" value="Unassembled WGS sequence"/>
</dbReference>
<dbReference type="STRING" id="500610.SAMN02799615_00652"/>
<accession>A0A1I1Z9N7</accession>
<keyword evidence="3 4" id="KW-0597">Phosphoprotein</keyword>
<dbReference type="InterPro" id="IPR003594">
    <property type="entry name" value="HATPase_dom"/>
</dbReference>
<dbReference type="Pfam" id="PF07494">
    <property type="entry name" value="Reg_prop"/>
    <property type="match status" value="2"/>
</dbReference>
<evidence type="ECO:0000256" key="4">
    <source>
        <dbReference type="PROSITE-ProRule" id="PRU00169"/>
    </source>
</evidence>
<dbReference type="SUPFAM" id="SSF47384">
    <property type="entry name" value="Homodimeric domain of signal transducing histidine kinase"/>
    <property type="match status" value="1"/>
</dbReference>
<dbReference type="PANTHER" id="PTHR43547">
    <property type="entry name" value="TWO-COMPONENT HISTIDINE KINASE"/>
    <property type="match status" value="1"/>
</dbReference>
<dbReference type="GO" id="GO:0000155">
    <property type="term" value="F:phosphorelay sensor kinase activity"/>
    <property type="evidence" value="ECO:0007669"/>
    <property type="project" value="InterPro"/>
</dbReference>
<keyword evidence="7" id="KW-0418">Kinase</keyword>
<evidence type="ECO:0000256" key="1">
    <source>
        <dbReference type="ARBA" id="ARBA00000085"/>
    </source>
</evidence>
<evidence type="ECO:0000256" key="3">
    <source>
        <dbReference type="ARBA" id="ARBA00022553"/>
    </source>
</evidence>
<dbReference type="InterPro" id="IPR005467">
    <property type="entry name" value="His_kinase_dom"/>
</dbReference>
<evidence type="ECO:0000259" key="6">
    <source>
        <dbReference type="PROSITE" id="PS50110"/>
    </source>
</evidence>
<keyword evidence="8" id="KW-1185">Reference proteome</keyword>
<dbReference type="InterPro" id="IPR011123">
    <property type="entry name" value="Y_Y_Y"/>
</dbReference>
<dbReference type="Gene3D" id="2.130.10.10">
    <property type="entry name" value="YVTN repeat-like/Quinoprotein amine dehydrogenase"/>
    <property type="match status" value="3"/>
</dbReference>
<dbReference type="EMBL" id="FONH01000002">
    <property type="protein sequence ID" value="SFE28262.1"/>
    <property type="molecule type" value="Genomic_DNA"/>
</dbReference>
<feature type="domain" description="Response regulatory" evidence="6">
    <location>
        <begin position="1048"/>
        <end position="1159"/>
    </location>
</feature>
<evidence type="ECO:0000256" key="2">
    <source>
        <dbReference type="ARBA" id="ARBA00012438"/>
    </source>
</evidence>